<evidence type="ECO:0000256" key="1">
    <source>
        <dbReference type="SAM" id="Phobius"/>
    </source>
</evidence>
<name>A0A089Q5A3_9HYPH</name>
<dbReference type="EMBL" id="CP003811">
    <property type="protein sequence ID" value="AIQ89759.1"/>
    <property type="molecule type" value="Genomic_DNA"/>
</dbReference>
<keyword evidence="1" id="KW-0812">Transmembrane</keyword>
<proteinExistence type="predicted"/>
<protein>
    <submittedName>
        <fullName evidence="3">Protein of unassigned function</fullName>
    </submittedName>
</protein>
<dbReference type="eggNOG" id="COG3238">
    <property type="taxonomic scope" value="Bacteria"/>
</dbReference>
<keyword evidence="1" id="KW-0472">Membrane</keyword>
<dbReference type="AlphaFoldDB" id="A0A089Q5A3"/>
<dbReference type="PANTHER" id="PTHR34821">
    <property type="entry name" value="INNER MEMBRANE PROTEIN YDCZ"/>
    <property type="match status" value="1"/>
</dbReference>
<dbReference type="InterPro" id="IPR006750">
    <property type="entry name" value="YdcZ"/>
</dbReference>
<evidence type="ECO:0000256" key="2">
    <source>
        <dbReference type="SAM" id="SignalP"/>
    </source>
</evidence>
<dbReference type="STRING" id="693986.MOC_2004"/>
<feature type="transmembrane region" description="Helical" evidence="1">
    <location>
        <begin position="35"/>
        <end position="58"/>
    </location>
</feature>
<dbReference type="Pfam" id="PF04657">
    <property type="entry name" value="DMT_YdcZ"/>
    <property type="match status" value="1"/>
</dbReference>
<dbReference type="RefSeq" id="WP_043756769.1">
    <property type="nucleotide sequence ID" value="NZ_CP003811.1"/>
</dbReference>
<gene>
    <name evidence="3" type="ORF">MOC_2004</name>
</gene>
<evidence type="ECO:0000313" key="4">
    <source>
        <dbReference type="Proteomes" id="UP000029492"/>
    </source>
</evidence>
<evidence type="ECO:0000313" key="3">
    <source>
        <dbReference type="EMBL" id="AIQ89759.1"/>
    </source>
</evidence>
<dbReference type="PANTHER" id="PTHR34821:SF2">
    <property type="entry name" value="INNER MEMBRANE PROTEIN YDCZ"/>
    <property type="match status" value="1"/>
</dbReference>
<keyword evidence="2" id="KW-0732">Signal</keyword>
<dbReference type="GO" id="GO:0005886">
    <property type="term" value="C:plasma membrane"/>
    <property type="evidence" value="ECO:0007669"/>
    <property type="project" value="TreeGrafter"/>
</dbReference>
<feature type="transmembrane region" description="Helical" evidence="1">
    <location>
        <begin position="70"/>
        <end position="89"/>
    </location>
</feature>
<dbReference type="HOGENOM" id="CLU_068878_1_1_5"/>
<organism evidence="3 4">
    <name type="scientific">Methylobacterium oryzae CBMB20</name>
    <dbReference type="NCBI Taxonomy" id="693986"/>
    <lineage>
        <taxon>Bacteria</taxon>
        <taxon>Pseudomonadati</taxon>
        <taxon>Pseudomonadota</taxon>
        <taxon>Alphaproteobacteria</taxon>
        <taxon>Hyphomicrobiales</taxon>
        <taxon>Methylobacteriaceae</taxon>
        <taxon>Methylobacterium</taxon>
    </lineage>
</organism>
<keyword evidence="1" id="KW-1133">Transmembrane helix</keyword>
<feature type="signal peptide" evidence="2">
    <location>
        <begin position="1"/>
        <end position="19"/>
    </location>
</feature>
<dbReference type="Proteomes" id="UP000029492">
    <property type="component" value="Chromosome"/>
</dbReference>
<accession>A0A089Q5A3</accession>
<dbReference type="KEGG" id="mor:MOC_2004"/>
<feature type="chain" id="PRO_5001849026" evidence="2">
    <location>
        <begin position="20"/>
        <end position="147"/>
    </location>
</feature>
<feature type="transmembrane region" description="Helical" evidence="1">
    <location>
        <begin position="128"/>
        <end position="146"/>
    </location>
</feature>
<keyword evidence="4" id="KW-1185">Reference proteome</keyword>
<sequence>MWYLYGFALLAGVANAVQAGQNGTLSKGLAESLVAGLVVAAGTASCILAVGLITGRLAWPTAAQALGMPWWAWFGGVLGGGIILAQFVVARQIGAAPFLGLLVTAGVATSIMLDNFGWVGFERHPASLWRILGGVLMIAGVALVALF</sequence>
<reference evidence="3 4" key="1">
    <citation type="journal article" date="2014" name="PLoS ONE">
        <title>Genome Information of Methylobacterium oryzae, a Plant-Probiotic Methylotroph in the Phyllosphere.</title>
        <authorList>
            <person name="Kwak M.J."/>
            <person name="Jeong H."/>
            <person name="Madhaiyan M."/>
            <person name="Lee Y."/>
            <person name="Sa T.M."/>
            <person name="Oh T.K."/>
            <person name="Kim J.F."/>
        </authorList>
    </citation>
    <scope>NUCLEOTIDE SEQUENCE [LARGE SCALE GENOMIC DNA]</scope>
    <source>
        <strain evidence="3 4">CBMB20</strain>
    </source>
</reference>
<feature type="transmembrane region" description="Helical" evidence="1">
    <location>
        <begin position="95"/>
        <end position="116"/>
    </location>
</feature>